<organism evidence="2 3">
    <name type="scientific">Xenorhabdus innexi</name>
    <dbReference type="NCBI Taxonomy" id="290109"/>
    <lineage>
        <taxon>Bacteria</taxon>
        <taxon>Pseudomonadati</taxon>
        <taxon>Pseudomonadota</taxon>
        <taxon>Gammaproteobacteria</taxon>
        <taxon>Enterobacterales</taxon>
        <taxon>Morganellaceae</taxon>
        <taxon>Xenorhabdus</taxon>
    </lineage>
</organism>
<protein>
    <recommendedName>
        <fullName evidence="5">Glyoxalase/fosfomycin resistance/dioxygenase domain-containing protein</fullName>
    </recommendedName>
</protein>
<dbReference type="InterPro" id="IPR029068">
    <property type="entry name" value="Glyas_Bleomycin-R_OHBP_Dase"/>
</dbReference>
<dbReference type="Proteomes" id="UP000224871">
    <property type="component" value="Unassembled WGS sequence"/>
</dbReference>
<reference evidence="3" key="2">
    <citation type="submission" date="2016-12" db="EMBL/GenBank/DDBJ databases">
        <authorList>
            <person name="Gaudriault S."/>
        </authorList>
    </citation>
    <scope>NUCLEOTIDE SEQUENCE [LARGE SCALE GENOMIC DNA]</scope>
    <source>
        <strain evidence="3">HGB1681 (deposited as PTA-6826 in the American Type Culture Collection)</strain>
    </source>
</reference>
<sequence length="46" mass="5112">MTLLKPDHVQLAIPKGEEDTARKFYIDILGLTEMQKPANLAKRGGC</sequence>
<keyword evidence="4" id="KW-1185">Reference proteome</keyword>
<evidence type="ECO:0008006" key="5">
    <source>
        <dbReference type="Google" id="ProtNLM"/>
    </source>
</evidence>
<gene>
    <name evidence="1" type="ORF">Xinn_03972</name>
    <name evidence="2" type="ORF">XIS1_30007</name>
</gene>
<dbReference type="AlphaFoldDB" id="A0A1N6MXG0"/>
<evidence type="ECO:0000313" key="4">
    <source>
        <dbReference type="Proteomes" id="UP000224871"/>
    </source>
</evidence>
<dbReference type="EMBL" id="FTLG01000170">
    <property type="protein sequence ID" value="SIP73516.1"/>
    <property type="molecule type" value="Genomic_DNA"/>
</dbReference>
<reference evidence="1 4" key="3">
    <citation type="journal article" date="2017" name="Nat. Microbiol.">
        <title>Natural product diversity associated with the nematode symbionts Photorhabdus and Xenorhabdus.</title>
        <authorList>
            <person name="Tobias N.J."/>
            <person name="Wolff H."/>
            <person name="Djahanschiri B."/>
            <person name="Grundmann F."/>
            <person name="Kronenwerth M."/>
            <person name="Shi Y.M."/>
            <person name="Simonyi S."/>
            <person name="Grun P."/>
            <person name="Shapiro-Ilan D."/>
            <person name="Pidot S.J."/>
            <person name="Stinear T.P."/>
            <person name="Ebersberger I."/>
            <person name="Bode H.B."/>
        </authorList>
    </citation>
    <scope>NUCLEOTIDE SEQUENCE [LARGE SCALE GENOMIC DNA]</scope>
    <source>
        <strain evidence="1 4">DSM 16336</strain>
    </source>
</reference>
<evidence type="ECO:0000313" key="3">
    <source>
        <dbReference type="Proteomes" id="UP000196435"/>
    </source>
</evidence>
<dbReference type="RefSeq" id="WP_211286041.1">
    <property type="nucleotide sequence ID" value="NZ_CAWNQC010000017.1"/>
</dbReference>
<name>A0A1N6MXG0_9GAMM</name>
<reference evidence="2" key="1">
    <citation type="submission" date="2016-12" db="EMBL/GenBank/DDBJ databases">
        <authorList>
            <person name="Song W.-J."/>
            <person name="Kurnit D.M."/>
        </authorList>
    </citation>
    <scope>NUCLEOTIDE SEQUENCE [LARGE SCALE GENOMIC DNA]</scope>
    <source>
        <strain evidence="2">HGB1681</strain>
    </source>
</reference>
<dbReference type="SUPFAM" id="SSF54593">
    <property type="entry name" value="Glyoxalase/Bleomycin resistance protein/Dihydroxybiphenyl dioxygenase"/>
    <property type="match status" value="1"/>
</dbReference>
<evidence type="ECO:0000313" key="2">
    <source>
        <dbReference type="EMBL" id="SIP73516.1"/>
    </source>
</evidence>
<dbReference type="Proteomes" id="UP000196435">
    <property type="component" value="Unassembled WGS sequence"/>
</dbReference>
<dbReference type="Gene3D" id="3.10.180.10">
    <property type="entry name" value="2,3-Dihydroxybiphenyl 1,2-Dioxygenase, domain 1"/>
    <property type="match status" value="1"/>
</dbReference>
<accession>A0A1N6MXG0</accession>
<dbReference type="EMBL" id="NIBU01000113">
    <property type="protein sequence ID" value="PHM27527.1"/>
    <property type="molecule type" value="Genomic_DNA"/>
</dbReference>
<evidence type="ECO:0000313" key="1">
    <source>
        <dbReference type="EMBL" id="PHM27527.1"/>
    </source>
</evidence>
<proteinExistence type="predicted"/>